<gene>
    <name evidence="2" type="ORF">BLM47_13965</name>
</gene>
<sequence length="205" mass="23728">MKHECLLEDLFDKLVKQLSEALPEFGKYLAIDSKAISSFAKRKNPRGQADGRRDTDADYGCKTYRGQREGGTWWEKVVRWFGYKLHLIVDATYELPVAYSVTKASQPDINEAHALLERMKRRQPDLLETAETLAGDKGYDDTKLIVKCWDEYKIKPVIDIRNCWKDGEETRVLTGKANVVYDYEGHVYWFLSGNRNTARDVGRRI</sequence>
<accession>A0A2A6DVU9</accession>
<comment type="caution">
    <text evidence="2">The sequence shown here is derived from an EMBL/GenBank/DDBJ whole genome shotgun (WGS) entry which is preliminary data.</text>
</comment>
<organism evidence="2 3">
    <name type="scientific">Candidatus Reconcilbacillus cellulovorans</name>
    <dbReference type="NCBI Taxonomy" id="1906605"/>
    <lineage>
        <taxon>Bacteria</taxon>
        <taxon>Bacillati</taxon>
        <taxon>Bacillota</taxon>
        <taxon>Bacilli</taxon>
        <taxon>Bacillales</taxon>
        <taxon>Paenibacillaceae</taxon>
        <taxon>Candidatus Reconcilbacillus</taxon>
    </lineage>
</organism>
<evidence type="ECO:0000313" key="2">
    <source>
        <dbReference type="EMBL" id="PDO09198.1"/>
    </source>
</evidence>
<dbReference type="AlphaFoldDB" id="A0A2A6DVU9"/>
<dbReference type="EMBL" id="MOXJ01000064">
    <property type="protein sequence ID" value="PDO09198.1"/>
    <property type="molecule type" value="Genomic_DNA"/>
</dbReference>
<dbReference type="Pfam" id="PF01609">
    <property type="entry name" value="DDE_Tnp_1"/>
    <property type="match status" value="1"/>
</dbReference>
<dbReference type="Proteomes" id="UP000243688">
    <property type="component" value="Unassembled WGS sequence"/>
</dbReference>
<protein>
    <recommendedName>
        <fullName evidence="1">Transposase IS4-like domain-containing protein</fullName>
    </recommendedName>
</protein>
<dbReference type="GO" id="GO:0004803">
    <property type="term" value="F:transposase activity"/>
    <property type="evidence" value="ECO:0007669"/>
    <property type="project" value="InterPro"/>
</dbReference>
<name>A0A2A6DVU9_9BACL</name>
<evidence type="ECO:0000313" key="3">
    <source>
        <dbReference type="Proteomes" id="UP000243688"/>
    </source>
</evidence>
<proteinExistence type="predicted"/>
<dbReference type="GO" id="GO:0006313">
    <property type="term" value="P:DNA transposition"/>
    <property type="evidence" value="ECO:0007669"/>
    <property type="project" value="InterPro"/>
</dbReference>
<reference evidence="2 3" key="1">
    <citation type="submission" date="2016-12" db="EMBL/GenBank/DDBJ databases">
        <title>Candidatus Reconcilibacillus cellulovorans genome.</title>
        <authorList>
            <person name="Kolinko S."/>
            <person name="Wu Y.-W."/>
            <person name="Tachea F."/>
            <person name="Denzel E."/>
            <person name="Hiras J."/>
            <person name="Baecker N."/>
            <person name="Chan L.J."/>
            <person name="Eichorst S.A."/>
            <person name="Frey D."/>
            <person name="Adams P.D."/>
            <person name="Pray T."/>
            <person name="Tanjore D."/>
            <person name="Petzold C.J."/>
            <person name="Gladden J.M."/>
            <person name="Simmons B.A."/>
            <person name="Singer S.W."/>
        </authorList>
    </citation>
    <scope>NUCLEOTIDE SEQUENCE [LARGE SCALE GENOMIC DNA]</scope>
    <source>
        <strain evidence="2">JTherm</strain>
    </source>
</reference>
<evidence type="ECO:0000259" key="1">
    <source>
        <dbReference type="Pfam" id="PF01609"/>
    </source>
</evidence>
<dbReference type="GO" id="GO:0003677">
    <property type="term" value="F:DNA binding"/>
    <property type="evidence" value="ECO:0007669"/>
    <property type="project" value="InterPro"/>
</dbReference>
<feature type="domain" description="Transposase IS4-like" evidence="1">
    <location>
        <begin position="76"/>
        <end position="161"/>
    </location>
</feature>
<dbReference type="InterPro" id="IPR002559">
    <property type="entry name" value="Transposase_11"/>
</dbReference>